<accession>A0ABV7VF37</accession>
<protein>
    <submittedName>
        <fullName evidence="1">DUF1127 domain-containing protein</fullName>
    </submittedName>
</protein>
<dbReference type="RefSeq" id="WP_379726196.1">
    <property type="nucleotide sequence ID" value="NZ_JBHRYJ010000002.1"/>
</dbReference>
<dbReference type="EMBL" id="JBHRYJ010000002">
    <property type="protein sequence ID" value="MFC3676145.1"/>
    <property type="molecule type" value="Genomic_DNA"/>
</dbReference>
<reference evidence="2" key="1">
    <citation type="journal article" date="2019" name="Int. J. Syst. Evol. Microbiol.">
        <title>The Global Catalogue of Microorganisms (GCM) 10K type strain sequencing project: providing services to taxonomists for standard genome sequencing and annotation.</title>
        <authorList>
            <consortium name="The Broad Institute Genomics Platform"/>
            <consortium name="The Broad Institute Genome Sequencing Center for Infectious Disease"/>
            <person name="Wu L."/>
            <person name="Ma J."/>
        </authorList>
    </citation>
    <scope>NUCLEOTIDE SEQUENCE [LARGE SCALE GENOMIC DNA]</scope>
    <source>
        <strain evidence="2">KCTC 42182</strain>
    </source>
</reference>
<gene>
    <name evidence="1" type="ORF">ACFOOQ_11365</name>
</gene>
<name>A0ABV7VF37_9PROT</name>
<proteinExistence type="predicted"/>
<keyword evidence="2" id="KW-1185">Reference proteome</keyword>
<sequence>MSQTMIVARLPSRSLAERLWYRAVRSFQAFTRDAIAAQRLLRERDRLAELSDAALKDIGLTQADVWAELRKPVWRR</sequence>
<evidence type="ECO:0000313" key="2">
    <source>
        <dbReference type="Proteomes" id="UP001595711"/>
    </source>
</evidence>
<dbReference type="Proteomes" id="UP001595711">
    <property type="component" value="Unassembled WGS sequence"/>
</dbReference>
<comment type="caution">
    <text evidence="1">The sequence shown here is derived from an EMBL/GenBank/DDBJ whole genome shotgun (WGS) entry which is preliminary data.</text>
</comment>
<organism evidence="1 2">
    <name type="scientific">Ferrovibrio xuzhouensis</name>
    <dbReference type="NCBI Taxonomy" id="1576914"/>
    <lineage>
        <taxon>Bacteria</taxon>
        <taxon>Pseudomonadati</taxon>
        <taxon>Pseudomonadota</taxon>
        <taxon>Alphaproteobacteria</taxon>
        <taxon>Rhodospirillales</taxon>
        <taxon>Rhodospirillaceae</taxon>
        <taxon>Ferrovibrio</taxon>
    </lineage>
</organism>
<evidence type="ECO:0000313" key="1">
    <source>
        <dbReference type="EMBL" id="MFC3676145.1"/>
    </source>
</evidence>